<evidence type="ECO:0008006" key="6">
    <source>
        <dbReference type="Google" id="ProtNLM"/>
    </source>
</evidence>
<keyword evidence="5" id="KW-1185">Reference proteome</keyword>
<accession>V4KMX8</accession>
<dbReference type="InterPro" id="IPR034086">
    <property type="entry name" value="PMEI_plant"/>
</dbReference>
<evidence type="ECO:0000256" key="3">
    <source>
        <dbReference type="ARBA" id="ARBA00038471"/>
    </source>
</evidence>
<dbReference type="Gramene" id="ESQ28658">
    <property type="protein sequence ID" value="ESQ28658"/>
    <property type="gene ID" value="EUTSA_v10019766mg"/>
</dbReference>
<dbReference type="AlphaFoldDB" id="V4KMX8"/>
<protein>
    <recommendedName>
        <fullName evidence="6">Pectinesterase inhibitor domain-containing protein</fullName>
    </recommendedName>
</protein>
<dbReference type="CDD" id="cd15797">
    <property type="entry name" value="PMEI"/>
    <property type="match status" value="1"/>
</dbReference>
<dbReference type="PANTHER" id="PTHR36710">
    <property type="entry name" value="PECTINESTERASE INHIBITOR-LIKE"/>
    <property type="match status" value="1"/>
</dbReference>
<dbReference type="KEGG" id="eus:EUTSA_v10019766mg"/>
<organism evidence="4 5">
    <name type="scientific">Eutrema salsugineum</name>
    <name type="common">Saltwater cress</name>
    <name type="synonym">Sisymbrium salsugineum</name>
    <dbReference type="NCBI Taxonomy" id="72664"/>
    <lineage>
        <taxon>Eukaryota</taxon>
        <taxon>Viridiplantae</taxon>
        <taxon>Streptophyta</taxon>
        <taxon>Embryophyta</taxon>
        <taxon>Tracheophyta</taxon>
        <taxon>Spermatophyta</taxon>
        <taxon>Magnoliopsida</taxon>
        <taxon>eudicotyledons</taxon>
        <taxon>Gunneridae</taxon>
        <taxon>Pentapetalae</taxon>
        <taxon>rosids</taxon>
        <taxon>malvids</taxon>
        <taxon>Brassicales</taxon>
        <taxon>Brassicaceae</taxon>
        <taxon>Eutremeae</taxon>
        <taxon>Eutrema</taxon>
    </lineage>
</organism>
<dbReference type="Gene3D" id="1.20.140.40">
    <property type="entry name" value="Invertase/pectin methylesterase inhibitor family protein"/>
    <property type="match status" value="1"/>
</dbReference>
<keyword evidence="1" id="KW-0732">Signal</keyword>
<evidence type="ECO:0000313" key="5">
    <source>
        <dbReference type="Proteomes" id="UP000030689"/>
    </source>
</evidence>
<dbReference type="OMA" id="ECFIREE"/>
<gene>
    <name evidence="4" type="ORF">EUTSA_v10019766mg</name>
</gene>
<keyword evidence="2" id="KW-1015">Disulfide bond</keyword>
<sequence>VLLLFVISSYARFSTMVTKDEIEGICTKKDRDFKPSLCFEILKPTPETALFDFPGLAKFLLITSNTTDLQKFQLCEGRYDATLDDIDKALKALAAKDYYLLNMYASAKTDMYLCINELSTMKPVPEVLIKRSMIISDISSIVLVILECFIREEKIRCN</sequence>
<dbReference type="InterPro" id="IPR035513">
    <property type="entry name" value="Invertase/methylesterase_inhib"/>
</dbReference>
<dbReference type="PANTHER" id="PTHR36710:SF17">
    <property type="entry name" value="PLANT INVERTASE_PECTIN METHYLESTERASE INHIBITOR SUPERFAMILY PROTEIN"/>
    <property type="match status" value="1"/>
</dbReference>
<feature type="non-terminal residue" evidence="4">
    <location>
        <position position="1"/>
    </location>
</feature>
<dbReference type="EMBL" id="KI517953">
    <property type="protein sequence ID" value="ESQ28658.1"/>
    <property type="molecule type" value="Genomic_DNA"/>
</dbReference>
<evidence type="ECO:0000256" key="2">
    <source>
        <dbReference type="ARBA" id="ARBA00023157"/>
    </source>
</evidence>
<dbReference type="SUPFAM" id="SSF101148">
    <property type="entry name" value="Plant invertase/pectin methylesterase inhibitor"/>
    <property type="match status" value="1"/>
</dbReference>
<name>V4KMX8_EUTSA</name>
<reference evidence="4 5" key="1">
    <citation type="journal article" date="2013" name="Front. Plant Sci.">
        <title>The Reference Genome of the Halophytic Plant Eutrema salsugineum.</title>
        <authorList>
            <person name="Yang R."/>
            <person name="Jarvis D.E."/>
            <person name="Chen H."/>
            <person name="Beilstein M.A."/>
            <person name="Grimwood J."/>
            <person name="Jenkins J."/>
            <person name="Shu S."/>
            <person name="Prochnik S."/>
            <person name="Xin M."/>
            <person name="Ma C."/>
            <person name="Schmutz J."/>
            <person name="Wing R.A."/>
            <person name="Mitchell-Olds T."/>
            <person name="Schumaker K.S."/>
            <person name="Wang X."/>
        </authorList>
    </citation>
    <scope>NUCLEOTIDE SEQUENCE [LARGE SCALE GENOMIC DNA]</scope>
</reference>
<dbReference type="GO" id="GO:0046910">
    <property type="term" value="F:pectinesterase inhibitor activity"/>
    <property type="evidence" value="ECO:0007669"/>
    <property type="project" value="InterPro"/>
</dbReference>
<dbReference type="InterPro" id="IPR052421">
    <property type="entry name" value="PCW_Enzyme_Inhibitor"/>
</dbReference>
<comment type="similarity">
    <text evidence="3">Belongs to the PMEI family.</text>
</comment>
<evidence type="ECO:0000313" key="4">
    <source>
        <dbReference type="EMBL" id="ESQ28658.1"/>
    </source>
</evidence>
<dbReference type="Proteomes" id="UP000030689">
    <property type="component" value="Unassembled WGS sequence"/>
</dbReference>
<proteinExistence type="inferred from homology"/>
<evidence type="ECO:0000256" key="1">
    <source>
        <dbReference type="ARBA" id="ARBA00022729"/>
    </source>
</evidence>